<evidence type="ECO:0000313" key="1">
    <source>
        <dbReference type="EMBL" id="CAE7208605.1"/>
    </source>
</evidence>
<dbReference type="AlphaFoldDB" id="A0A6S6WIF8"/>
<name>A0A6S6WIF8_9PLEO</name>
<evidence type="ECO:0000313" key="2">
    <source>
        <dbReference type="Proteomes" id="UP000472372"/>
    </source>
</evidence>
<proteinExistence type="predicted"/>
<reference evidence="1" key="1">
    <citation type="submission" date="2021-02" db="EMBL/GenBank/DDBJ databases">
        <authorList>
            <person name="Syme A R."/>
            <person name="Syme A R."/>
            <person name="Moolhuijzen P."/>
        </authorList>
    </citation>
    <scope>NUCLEOTIDE SEQUENCE</scope>
    <source>
        <strain evidence="1">W1-1</strain>
    </source>
</reference>
<dbReference type="EMBL" id="HG992985">
    <property type="protein sequence ID" value="CAE7208605.1"/>
    <property type="molecule type" value="Genomic_DNA"/>
</dbReference>
<organism evidence="1 2">
    <name type="scientific">Pyrenophora teres f. teres</name>
    <dbReference type="NCBI Taxonomy" id="97479"/>
    <lineage>
        <taxon>Eukaryota</taxon>
        <taxon>Fungi</taxon>
        <taxon>Dikarya</taxon>
        <taxon>Ascomycota</taxon>
        <taxon>Pezizomycotina</taxon>
        <taxon>Dothideomycetes</taxon>
        <taxon>Pleosporomycetidae</taxon>
        <taxon>Pleosporales</taxon>
        <taxon>Pleosporineae</taxon>
        <taxon>Pleosporaceae</taxon>
        <taxon>Pyrenophora</taxon>
    </lineage>
</organism>
<accession>A0A6S6WIF8</accession>
<sequence length="117" mass="12833">MHLPSTALFLAAPLLALAKDCAIYYDYTLPEDSGLNKNSNTDRDFNARIWCSQFRGTIANNEVALVNRQEPNRCSICRGLPEPLVAPTFDIPDKNGGVTMRYTVACANFPSMSCVSA</sequence>
<protein>
    <submittedName>
        <fullName evidence="1">Uncharacterized protein</fullName>
    </submittedName>
</protein>
<gene>
    <name evidence="1" type="ORF">PTTW11_09868</name>
</gene>
<dbReference type="Proteomes" id="UP000472372">
    <property type="component" value="Chromosome 9"/>
</dbReference>